<dbReference type="EMBL" id="JDSQ01000006">
    <property type="protein sequence ID" value="EWS78601.1"/>
    <property type="molecule type" value="Genomic_DNA"/>
</dbReference>
<dbReference type="GeneID" id="68899917"/>
<comment type="caution">
    <text evidence="2">The sequence shown here is derived from an EMBL/GenBank/DDBJ whole genome shotgun (WGS) entry which is preliminary data.</text>
</comment>
<reference evidence="2 4" key="1">
    <citation type="journal article" date="2014" name="Genome Announc.">
        <title>Draft Genome Sequence of Xylella fastidiosa Pear Leaf Scorch Strain in Taiwan.</title>
        <authorList>
            <person name="Su C.C."/>
            <person name="Deng W.L."/>
            <person name="Jan F.J."/>
            <person name="Chang C.J."/>
            <person name="Huang H."/>
            <person name="Chen J."/>
        </authorList>
    </citation>
    <scope>NUCLEOTIDE SEQUENCE [LARGE SCALE GENOMIC DNA]</scope>
    <source>
        <strain evidence="2 4">PLS229</strain>
    </source>
</reference>
<dbReference type="Proteomes" id="UP000020406">
    <property type="component" value="Unassembled WGS sequence"/>
</dbReference>
<protein>
    <submittedName>
        <fullName evidence="2">Uncharacterized protein</fullName>
    </submittedName>
</protein>
<dbReference type="EMBL" id="JAJPPU010000002">
    <property type="protein sequence ID" value="MCD8473042.1"/>
    <property type="molecule type" value="Genomic_DNA"/>
</dbReference>
<dbReference type="eggNOG" id="ENOG5031DYN">
    <property type="taxonomic scope" value="Bacteria"/>
</dbReference>
<accession>Z9JLB5</accession>
<dbReference type="Proteomes" id="UP001430701">
    <property type="component" value="Unassembled WGS sequence"/>
</dbReference>
<dbReference type="OrthoDB" id="6027991at2"/>
<sequence>MNFHALCRRVERAERLVEQRSTQTSHHWRELQYTWRTSWTPLRIVIAGLGLGFMTGHIEPHITLKTLAGKFSGAQHLIQMLGAISAFFATTYAENDSEQGKPRTSKSAATAHASTSQPAEAATHLSEYA</sequence>
<evidence type="ECO:0000313" key="2">
    <source>
        <dbReference type="EMBL" id="EWS78601.1"/>
    </source>
</evidence>
<evidence type="ECO:0000313" key="4">
    <source>
        <dbReference type="Proteomes" id="UP000020406"/>
    </source>
</evidence>
<dbReference type="PATRIC" id="fig|1444770.3.peg.1205"/>
<organism evidence="2 4">
    <name type="scientific">Xylella taiwanensis</name>
    <dbReference type="NCBI Taxonomy" id="1444770"/>
    <lineage>
        <taxon>Bacteria</taxon>
        <taxon>Pseudomonadati</taxon>
        <taxon>Pseudomonadota</taxon>
        <taxon>Gammaproteobacteria</taxon>
        <taxon>Lysobacterales</taxon>
        <taxon>Lysobacteraceae</taxon>
        <taxon>Xylella</taxon>
    </lineage>
</organism>
<gene>
    <name evidence="2" type="ORF">AF72_05025</name>
    <name evidence="3" type="ORF">LPH55_06085</name>
</gene>
<name>Z9JLB5_9GAMM</name>
<dbReference type="AlphaFoldDB" id="Z9JLB5"/>
<evidence type="ECO:0000313" key="5">
    <source>
        <dbReference type="Proteomes" id="UP001430701"/>
    </source>
</evidence>
<keyword evidence="5" id="KW-1185">Reference proteome</keyword>
<proteinExistence type="predicted"/>
<dbReference type="RefSeq" id="WP_038270824.1">
    <property type="nucleotide sequence ID" value="NZ_CP053627.1"/>
</dbReference>
<reference evidence="3" key="2">
    <citation type="submission" date="2021-11" db="EMBL/GenBank/DDBJ databases">
        <title>Genome sequence of Xylella taiwanensis PLS432.</title>
        <authorList>
            <person name="Weng L.-W."/>
            <person name="Su C.-C."/>
            <person name="Tsai C.-W."/>
            <person name="Kuo C.-H."/>
        </authorList>
    </citation>
    <scope>NUCLEOTIDE SEQUENCE</scope>
    <source>
        <strain evidence="3">PLS432</strain>
    </source>
</reference>
<feature type="region of interest" description="Disordered" evidence="1">
    <location>
        <begin position="95"/>
        <end position="129"/>
    </location>
</feature>
<feature type="compositionally biased region" description="Low complexity" evidence="1">
    <location>
        <begin position="105"/>
        <end position="116"/>
    </location>
</feature>
<dbReference type="STRING" id="1444770.AF72_05025"/>
<dbReference type="KEGG" id="xtw:AB672_01335"/>
<evidence type="ECO:0000256" key="1">
    <source>
        <dbReference type="SAM" id="MobiDB-lite"/>
    </source>
</evidence>
<evidence type="ECO:0000313" key="3">
    <source>
        <dbReference type="EMBL" id="MCD8473042.1"/>
    </source>
</evidence>